<proteinExistence type="inferred from homology"/>
<name>A0A6F8YET0_9ACTN</name>
<reference evidence="4 5" key="2">
    <citation type="submission" date="2020-03" db="EMBL/GenBank/DDBJ databases">
        <authorList>
            <person name="Ichikawa N."/>
            <person name="Kimura A."/>
            <person name="Kitahashi Y."/>
            <person name="Uohara A."/>
        </authorList>
    </citation>
    <scope>NUCLEOTIDE SEQUENCE [LARGE SCALE GENOMIC DNA]</scope>
    <source>
        <strain evidence="4 5">NBRC 105367</strain>
    </source>
</reference>
<dbReference type="SUPFAM" id="SSF51735">
    <property type="entry name" value="NAD(P)-binding Rossmann-fold domains"/>
    <property type="match status" value="1"/>
</dbReference>
<keyword evidence="5" id="KW-1185">Reference proteome</keyword>
<dbReference type="NCBIfam" id="NF005559">
    <property type="entry name" value="PRK07231.1"/>
    <property type="match status" value="1"/>
</dbReference>
<dbReference type="PRINTS" id="PR00081">
    <property type="entry name" value="GDHRDH"/>
</dbReference>
<dbReference type="Pfam" id="PF13561">
    <property type="entry name" value="adh_short_C2"/>
    <property type="match status" value="1"/>
</dbReference>
<dbReference type="GO" id="GO:0016491">
    <property type="term" value="F:oxidoreductase activity"/>
    <property type="evidence" value="ECO:0007669"/>
    <property type="project" value="UniProtKB-KW"/>
</dbReference>
<accession>A0A6F8YET0</accession>
<comment type="similarity">
    <text evidence="1">Belongs to the short-chain dehydrogenases/reductases (SDR) family.</text>
</comment>
<dbReference type="PROSITE" id="PS00061">
    <property type="entry name" value="ADH_SHORT"/>
    <property type="match status" value="1"/>
</dbReference>
<organism evidence="4 5">
    <name type="scientific">Phytohabitans suffuscus</name>
    <dbReference type="NCBI Taxonomy" id="624315"/>
    <lineage>
        <taxon>Bacteria</taxon>
        <taxon>Bacillati</taxon>
        <taxon>Actinomycetota</taxon>
        <taxon>Actinomycetes</taxon>
        <taxon>Micromonosporales</taxon>
        <taxon>Micromonosporaceae</taxon>
    </lineage>
</organism>
<dbReference type="InterPro" id="IPR002347">
    <property type="entry name" value="SDR_fam"/>
</dbReference>
<dbReference type="Gene3D" id="3.40.50.720">
    <property type="entry name" value="NAD(P)-binding Rossmann-like Domain"/>
    <property type="match status" value="1"/>
</dbReference>
<dbReference type="InterPro" id="IPR020904">
    <property type="entry name" value="Sc_DH/Rdtase_CS"/>
</dbReference>
<evidence type="ECO:0000313" key="5">
    <source>
        <dbReference type="Proteomes" id="UP000503011"/>
    </source>
</evidence>
<keyword evidence="2" id="KW-0560">Oxidoreductase</keyword>
<dbReference type="InterPro" id="IPR057326">
    <property type="entry name" value="KR_dom"/>
</dbReference>
<dbReference type="CDD" id="cd05233">
    <property type="entry name" value="SDR_c"/>
    <property type="match status" value="1"/>
</dbReference>
<dbReference type="FunFam" id="3.40.50.720:FF:000084">
    <property type="entry name" value="Short-chain dehydrogenase reductase"/>
    <property type="match status" value="1"/>
</dbReference>
<dbReference type="EMBL" id="AP022871">
    <property type="protein sequence ID" value="BCB84533.1"/>
    <property type="molecule type" value="Genomic_DNA"/>
</dbReference>
<protein>
    <submittedName>
        <fullName evidence="4">Short-chain dehydrogenase</fullName>
    </submittedName>
</protein>
<dbReference type="Proteomes" id="UP000503011">
    <property type="component" value="Chromosome"/>
</dbReference>
<dbReference type="InterPro" id="IPR050259">
    <property type="entry name" value="SDR"/>
</dbReference>
<gene>
    <name evidence="4" type="ORF">Psuf_018460</name>
</gene>
<sequence length="252" mass="26179">MDSMVGQAVVITGAATGIGRSAALLLAAEGAHLVLGDINHAEAQETVREITEAGGKASSFEADVSDDAQVRRLMAYAADTLGAITTVVNNAGVQRSGAVEHLDVRDWDLMMAVNARSCFLTARHVVPHLRKAGGGVIVNTASLAGVKGGPGMTGYSASKGAIVAFSKALAMELAPDAIRVNCLCPGWIDTPFNRPAISYLGGEDQHRDLVRRTVPLGRQGTVYEAAQALLFLCSPASSYMTGQVLVVDGGVF</sequence>
<dbReference type="SMART" id="SM00822">
    <property type="entry name" value="PKS_KR"/>
    <property type="match status" value="1"/>
</dbReference>
<dbReference type="PANTHER" id="PTHR42879">
    <property type="entry name" value="3-OXOACYL-(ACYL-CARRIER-PROTEIN) REDUCTASE"/>
    <property type="match status" value="1"/>
</dbReference>
<evidence type="ECO:0000259" key="3">
    <source>
        <dbReference type="SMART" id="SM00822"/>
    </source>
</evidence>
<dbReference type="PANTHER" id="PTHR42879:SF2">
    <property type="entry name" value="3-OXOACYL-[ACYL-CARRIER-PROTEIN] REDUCTASE FABG"/>
    <property type="match status" value="1"/>
</dbReference>
<dbReference type="PRINTS" id="PR00080">
    <property type="entry name" value="SDRFAMILY"/>
</dbReference>
<dbReference type="RefSeq" id="WP_173155745.1">
    <property type="nucleotide sequence ID" value="NZ_AP022871.1"/>
</dbReference>
<reference evidence="4 5" key="1">
    <citation type="submission" date="2020-03" db="EMBL/GenBank/DDBJ databases">
        <title>Whole genome shotgun sequence of Phytohabitans suffuscus NBRC 105367.</title>
        <authorList>
            <person name="Komaki H."/>
            <person name="Tamura T."/>
        </authorList>
    </citation>
    <scope>NUCLEOTIDE SEQUENCE [LARGE SCALE GENOMIC DNA]</scope>
    <source>
        <strain evidence="4 5">NBRC 105367</strain>
    </source>
</reference>
<dbReference type="KEGG" id="psuu:Psuf_018460"/>
<evidence type="ECO:0000256" key="1">
    <source>
        <dbReference type="ARBA" id="ARBA00006484"/>
    </source>
</evidence>
<dbReference type="AlphaFoldDB" id="A0A6F8YET0"/>
<evidence type="ECO:0000313" key="4">
    <source>
        <dbReference type="EMBL" id="BCB84533.1"/>
    </source>
</evidence>
<dbReference type="InterPro" id="IPR036291">
    <property type="entry name" value="NAD(P)-bd_dom_sf"/>
</dbReference>
<dbReference type="GO" id="GO:0032787">
    <property type="term" value="P:monocarboxylic acid metabolic process"/>
    <property type="evidence" value="ECO:0007669"/>
    <property type="project" value="UniProtKB-ARBA"/>
</dbReference>
<feature type="domain" description="Ketoreductase" evidence="3">
    <location>
        <begin position="7"/>
        <end position="190"/>
    </location>
</feature>
<evidence type="ECO:0000256" key="2">
    <source>
        <dbReference type="ARBA" id="ARBA00023002"/>
    </source>
</evidence>